<reference evidence="4 5" key="1">
    <citation type="submission" date="2021-04" db="EMBL/GenBank/DDBJ databases">
        <authorList>
            <person name="Bliznina A."/>
        </authorList>
    </citation>
    <scope>NUCLEOTIDE SEQUENCE [LARGE SCALE GENOMIC DNA]</scope>
</reference>
<proteinExistence type="predicted"/>
<accession>A0ABN7T4U3</accession>
<feature type="compositionally biased region" description="Basic residues" evidence="2">
    <location>
        <begin position="292"/>
        <end position="304"/>
    </location>
</feature>
<gene>
    <name evidence="4" type="ORF">OKIOD_LOCUS15786</name>
</gene>
<dbReference type="InterPro" id="IPR016024">
    <property type="entry name" value="ARM-type_fold"/>
</dbReference>
<evidence type="ECO:0000313" key="5">
    <source>
        <dbReference type="Proteomes" id="UP001158576"/>
    </source>
</evidence>
<dbReference type="SUPFAM" id="SSF48371">
    <property type="entry name" value="ARM repeat"/>
    <property type="match status" value="1"/>
</dbReference>
<evidence type="ECO:0000313" key="4">
    <source>
        <dbReference type="EMBL" id="CAG5112851.1"/>
    </source>
</evidence>
<dbReference type="InterPro" id="IPR011989">
    <property type="entry name" value="ARM-like"/>
</dbReference>
<dbReference type="Pfam" id="PF13251">
    <property type="entry name" value="DUF4042"/>
    <property type="match status" value="1"/>
</dbReference>
<protein>
    <recommendedName>
        <fullName evidence="1">HEAT repeat-containing protein 6</fullName>
    </recommendedName>
</protein>
<dbReference type="Proteomes" id="UP001158576">
    <property type="component" value="Chromosome 2"/>
</dbReference>
<evidence type="ECO:0000256" key="2">
    <source>
        <dbReference type="SAM" id="MobiDB-lite"/>
    </source>
</evidence>
<evidence type="ECO:0000259" key="3">
    <source>
        <dbReference type="Pfam" id="PF13251"/>
    </source>
</evidence>
<name>A0ABN7T4U3_OIKDI</name>
<feature type="compositionally biased region" description="Basic and acidic residues" evidence="2">
    <location>
        <begin position="339"/>
        <end position="350"/>
    </location>
</feature>
<dbReference type="InterPro" id="IPR025283">
    <property type="entry name" value="DUF4042"/>
</dbReference>
<feature type="domain" description="DUF4042" evidence="3">
    <location>
        <begin position="358"/>
        <end position="527"/>
    </location>
</feature>
<sequence>MTTVSDRWNRALTELSKFHEFNFEERRKLFADIEHLAHGPLTGYEARICAELHDLTSRFRSIDTSYKRETSNAIKDLGDLVELFGRRLLIFDEQSALSLTQLFVDFLPPTQDFDLEGETPLAISMLNGLAAVLYQNGIHIPMLLPLGKHLSDLFVHCLNPGLNPNIRCALAQSCVNISLPSITGHDPEKEAVSRAMDILLKLLDMEGASMGNKCLTTAHMIMVALKGISRILERISSRNEYIHANDLNTLLTQGLNWSLYGLQGAQPMDKTIKREELPEDVIPEERSSDHQRVRRKKAVTRRKFRPAENEMPNTDMQEIKDRLPWLGVSSSSDSESDTNAEKDSDSESRKLRQKRSCIRQAALITLKIIVKNTGKRDLCHYWKLFLPSSIQNPESIVEGDLNQGNCGLILSILWDPAPKARNLAVEVLRHFIQQCKQFIQRCCVARRSGPNYTSLGEALTVSIERLHHLLIFALQKEQRMNFLCNQEILLMNQLYNTLKTASEATNYSVFRTNLLKTVITKVLPLNRIAAQFMFLKSIAGERTLSESCKGLYCVPWDEITAGENISYMICKSVRDAPWPIATAYSLLWNSYGREESPSSVPCDPKMRTTIEEEAIEILQNFTTHHFSTLQENHVHILDIMKILLNSEMQPNVIAAAFRLLQTINAQSRSLRMANNTTPDEDTPVPTEAMLGLWSYLIESILPKFLQTATPVNASISEAALGAVSHIEGQVFSRLDNRQQAWVMSVMPDMCNHSDIDVQTRAIKALGDLVLIQSIRSDENFLNNVTNVLLKKTIEHKDLIFTSNPHDLSSKVRNDLIYAIACLADAMRLTMEERRVDEAEDLPFVYEIFSQAEISSFFDLMNLSKDFYDHISAQDRVKPQALRAVGGFLQLAPPKTPKCTVLRLVKVLESAIKQRNAKVVWNGSKAAEYFFGNDSISSINQEWSHLLIKALSSSMKSHQHSKVKISCLSSLNSPNALKLIKSDPASQVDLMQDLEHLAGTYQKMDSTLVDYRSKMRDLLIEVVAQLTSADQCSIEIDTLVQNRTKTLALPFQEYVDTNGLESLDKMLKCYEANRTLLNPITSILVDKMDDNGNELGLNADSIPDIVPGTVLQPGQF</sequence>
<dbReference type="PANTHER" id="PTHR13366:SF0">
    <property type="entry name" value="HEAT REPEAT-CONTAINING PROTEIN 6"/>
    <property type="match status" value="1"/>
</dbReference>
<dbReference type="Gene3D" id="1.25.10.10">
    <property type="entry name" value="Leucine-rich Repeat Variant"/>
    <property type="match status" value="1"/>
</dbReference>
<dbReference type="PANTHER" id="PTHR13366">
    <property type="entry name" value="MALARIA ANTIGEN-RELATED"/>
    <property type="match status" value="1"/>
</dbReference>
<evidence type="ECO:0000256" key="1">
    <source>
        <dbReference type="ARBA" id="ARBA00015263"/>
    </source>
</evidence>
<organism evidence="4 5">
    <name type="scientific">Oikopleura dioica</name>
    <name type="common">Tunicate</name>
    <dbReference type="NCBI Taxonomy" id="34765"/>
    <lineage>
        <taxon>Eukaryota</taxon>
        <taxon>Metazoa</taxon>
        <taxon>Chordata</taxon>
        <taxon>Tunicata</taxon>
        <taxon>Appendicularia</taxon>
        <taxon>Copelata</taxon>
        <taxon>Oikopleuridae</taxon>
        <taxon>Oikopleura</taxon>
    </lineage>
</organism>
<dbReference type="InterPro" id="IPR052107">
    <property type="entry name" value="HEAT6"/>
</dbReference>
<keyword evidence="5" id="KW-1185">Reference proteome</keyword>
<feature type="region of interest" description="Disordered" evidence="2">
    <location>
        <begin position="283"/>
        <end position="351"/>
    </location>
</feature>
<dbReference type="EMBL" id="OU015567">
    <property type="protein sequence ID" value="CAG5112851.1"/>
    <property type="molecule type" value="Genomic_DNA"/>
</dbReference>